<dbReference type="STRING" id="545619.SAMN04489860_1194"/>
<gene>
    <name evidence="2" type="ORF">SAMN04489860_1194</name>
</gene>
<dbReference type="EMBL" id="LT629776">
    <property type="protein sequence ID" value="SDS27811.1"/>
    <property type="molecule type" value="Genomic_DNA"/>
</dbReference>
<name>A0A1H1QWB6_9CELL</name>
<feature type="domain" description="SGNH" evidence="1">
    <location>
        <begin position="17"/>
        <end position="136"/>
    </location>
</feature>
<evidence type="ECO:0000259" key="1">
    <source>
        <dbReference type="Pfam" id="PF19040"/>
    </source>
</evidence>
<dbReference type="OrthoDB" id="4829844at2"/>
<dbReference type="InterPro" id="IPR043968">
    <property type="entry name" value="SGNH"/>
</dbReference>
<proteinExistence type="predicted"/>
<reference evidence="2 3" key="1">
    <citation type="submission" date="2016-10" db="EMBL/GenBank/DDBJ databases">
        <authorList>
            <person name="de Groot N.N."/>
        </authorList>
    </citation>
    <scope>NUCLEOTIDE SEQUENCE [LARGE SCALE GENOMIC DNA]</scope>
    <source>
        <strain evidence="2 3">DSM 22126</strain>
    </source>
</reference>
<protein>
    <recommendedName>
        <fullName evidence="1">SGNH domain-containing protein</fullName>
    </recommendedName>
</protein>
<dbReference type="Proteomes" id="UP000185663">
    <property type="component" value="Chromosome I"/>
</dbReference>
<keyword evidence="3" id="KW-1185">Reference proteome</keyword>
<organism evidence="2 3">
    <name type="scientific">Paraoerskovia marina</name>
    <dbReference type="NCBI Taxonomy" id="545619"/>
    <lineage>
        <taxon>Bacteria</taxon>
        <taxon>Bacillati</taxon>
        <taxon>Actinomycetota</taxon>
        <taxon>Actinomycetes</taxon>
        <taxon>Micrococcales</taxon>
        <taxon>Cellulomonadaceae</taxon>
        <taxon>Paraoerskovia</taxon>
    </lineage>
</organism>
<dbReference type="AlphaFoldDB" id="A0A1H1QWB6"/>
<accession>A0A1H1QWB6</accession>
<sequence length="143" mass="15381">MTPFRVAGSTDETNTALTHEGYANYLETIASETTDILVVRDTPYPKHTLKTSVPECLSINETAPENCSGAPSAWLPSDPLYTAAQELNDPSISTLDLTDHICGDVCQPTVGGVIVYFDASHLTATYSRTLTPYLEPSVTGLVE</sequence>
<evidence type="ECO:0000313" key="3">
    <source>
        <dbReference type="Proteomes" id="UP000185663"/>
    </source>
</evidence>
<evidence type="ECO:0000313" key="2">
    <source>
        <dbReference type="EMBL" id="SDS27811.1"/>
    </source>
</evidence>
<dbReference type="Pfam" id="PF19040">
    <property type="entry name" value="SGNH"/>
    <property type="match status" value="1"/>
</dbReference>